<dbReference type="Pfam" id="PF01390">
    <property type="entry name" value="SEA"/>
    <property type="match status" value="1"/>
</dbReference>
<dbReference type="FunFam" id="2.40.10.10:FF:000002">
    <property type="entry name" value="Transmembrane protease serine"/>
    <property type="match status" value="1"/>
</dbReference>
<dbReference type="Gene3D" id="4.10.400.10">
    <property type="entry name" value="Low-density Lipoprotein Receptor"/>
    <property type="match status" value="2"/>
</dbReference>
<comment type="subcellular location">
    <subcellularLocation>
        <location evidence="1">Membrane</location>
        <topology evidence="1">Single-pass type II membrane protein</topology>
    </subcellularLocation>
</comment>
<dbReference type="AlphaFoldDB" id="A0AAV2J8V3"/>
<evidence type="ECO:0000256" key="8">
    <source>
        <dbReference type="ARBA" id="ARBA00024195"/>
    </source>
</evidence>
<feature type="domain" description="CUB" evidence="12">
    <location>
        <begin position="218"/>
        <end position="327"/>
    </location>
</feature>
<dbReference type="PROSITE" id="PS00135">
    <property type="entry name" value="TRYPSIN_SER"/>
    <property type="match status" value="1"/>
</dbReference>
<dbReference type="Gene3D" id="3.30.70.960">
    <property type="entry name" value="SEA domain"/>
    <property type="match status" value="1"/>
</dbReference>
<evidence type="ECO:0000259" key="14">
    <source>
        <dbReference type="PROSITE" id="PS50060"/>
    </source>
</evidence>
<dbReference type="Pfam" id="PF00431">
    <property type="entry name" value="CUB"/>
    <property type="match status" value="2"/>
</dbReference>
<dbReference type="InterPro" id="IPR035914">
    <property type="entry name" value="Sperma_CUB_dom_sf"/>
</dbReference>
<gene>
    <name evidence="16" type="ORF">KC01_LOCUS4529</name>
</gene>
<evidence type="ECO:0000259" key="15">
    <source>
        <dbReference type="PROSITE" id="PS50240"/>
    </source>
</evidence>
<dbReference type="Pfam" id="PF00089">
    <property type="entry name" value="Trypsin"/>
    <property type="match status" value="2"/>
</dbReference>
<dbReference type="Pfam" id="PF00629">
    <property type="entry name" value="MAM"/>
    <property type="match status" value="1"/>
</dbReference>
<evidence type="ECO:0000256" key="1">
    <source>
        <dbReference type="ARBA" id="ARBA00004606"/>
    </source>
</evidence>
<organism evidence="16 17">
    <name type="scientific">Knipowitschia caucasica</name>
    <name type="common">Caucasian dwarf goby</name>
    <name type="synonym">Pomatoschistus caucasicus</name>
    <dbReference type="NCBI Taxonomy" id="637954"/>
    <lineage>
        <taxon>Eukaryota</taxon>
        <taxon>Metazoa</taxon>
        <taxon>Chordata</taxon>
        <taxon>Craniata</taxon>
        <taxon>Vertebrata</taxon>
        <taxon>Euteleostomi</taxon>
        <taxon>Actinopterygii</taxon>
        <taxon>Neopterygii</taxon>
        <taxon>Teleostei</taxon>
        <taxon>Neoteleostei</taxon>
        <taxon>Acanthomorphata</taxon>
        <taxon>Gobiaria</taxon>
        <taxon>Gobiiformes</taxon>
        <taxon>Gobioidei</taxon>
        <taxon>Gobiidae</taxon>
        <taxon>Gobiinae</taxon>
        <taxon>Knipowitschia</taxon>
    </lineage>
</organism>
<keyword evidence="11" id="KW-0645">Protease</keyword>
<dbReference type="PRINTS" id="PR00261">
    <property type="entry name" value="LDLRECEPTOR"/>
</dbReference>
<keyword evidence="7 10" id="KW-1015">Disulfide bond</keyword>
<dbReference type="InterPro" id="IPR002172">
    <property type="entry name" value="LDrepeatLR_classA_rpt"/>
</dbReference>
<evidence type="ECO:0000256" key="6">
    <source>
        <dbReference type="ARBA" id="ARBA00023136"/>
    </source>
</evidence>
<dbReference type="FunFam" id="2.40.10.10:FF:000007">
    <property type="entry name" value="Transmembrane serine protease 7"/>
    <property type="match status" value="1"/>
</dbReference>
<dbReference type="PROSITE" id="PS01180">
    <property type="entry name" value="CUB"/>
    <property type="match status" value="2"/>
</dbReference>
<keyword evidence="11" id="KW-0720">Serine protease</keyword>
<feature type="domain" description="MAM" evidence="14">
    <location>
        <begin position="338"/>
        <end position="499"/>
    </location>
</feature>
<dbReference type="InterPro" id="IPR009003">
    <property type="entry name" value="Peptidase_S1_PA"/>
</dbReference>
<evidence type="ECO:0000256" key="4">
    <source>
        <dbReference type="ARBA" id="ARBA00022968"/>
    </source>
</evidence>
<evidence type="ECO:0000256" key="3">
    <source>
        <dbReference type="ARBA" id="ARBA00022737"/>
    </source>
</evidence>
<keyword evidence="5" id="KW-1133">Transmembrane helix</keyword>
<dbReference type="InterPro" id="IPR036055">
    <property type="entry name" value="LDL_receptor-like_sf"/>
</dbReference>
<dbReference type="Gene3D" id="2.40.10.10">
    <property type="entry name" value="Trypsin-like serine proteases"/>
    <property type="match status" value="2"/>
</dbReference>
<feature type="disulfide bond" evidence="9">
    <location>
        <begin position="218"/>
        <end position="245"/>
    </location>
</feature>
<proteinExistence type="inferred from homology"/>
<dbReference type="FunFam" id="2.60.120.290:FF:000005">
    <property type="entry name" value="Procollagen C-endopeptidase enhancer 1"/>
    <property type="match status" value="1"/>
</dbReference>
<keyword evidence="6" id="KW-0472">Membrane</keyword>
<name>A0AAV2J8V3_KNICA</name>
<comment type="caution">
    <text evidence="10">Lacks conserved residue(s) required for the propagation of feature annotation.</text>
</comment>
<dbReference type="SMART" id="SM00200">
    <property type="entry name" value="SEA"/>
    <property type="match status" value="1"/>
</dbReference>
<dbReference type="PANTHER" id="PTHR24252:SF16">
    <property type="entry name" value="TRANSMEMBRANE SERINE PROTEASE 15"/>
    <property type="match status" value="1"/>
</dbReference>
<feature type="disulfide bond" evidence="9">
    <location>
        <begin position="520"/>
        <end position="547"/>
    </location>
</feature>
<dbReference type="GO" id="GO:0016020">
    <property type="term" value="C:membrane"/>
    <property type="evidence" value="ECO:0007669"/>
    <property type="project" value="UniProtKB-SubCell"/>
</dbReference>
<sequence>MRMKRFSSLELLLSLLVTLLLICCAALIVFTLISSTNDADTEVFSGTMKISGTNFSEDLRNSSSTHFKSLSFDVQELVGGAYAATDLRQQYKTCRVLDYRKGSVVVTFDLHFIHPISTEEAELKLRAGLQLYPGSGLAVDLSSVNVTEKVDTLPSFIPPTSVTPVTSVTPSSSTASCPDGHMTCSDGLGCVLIGQFCDGHKDCEDGSDEDQRTCATSCDGHFLLTGPNGSFTSSVGGNSSGSTSCRWIIRAGPGLSVRVDFQFFFLEEGRDFLRLYEGVGVGRKLIADLTGSAPPGSVWILSDQSQAEFVSGDLSEGRGFRATFKTVDLTDMSDEQKVNCSFENGFCFWRRDPDQDQDWIRIRGERFPPGTGPSVDQTTGTSSGFYVSTPFSPGSWLKTFRMLSLPLSLRSSAPCLSFWFHMFGADVFVLRVLLQHPNASDLVLFQRQGDFGDTWYRGQVQLNNNQTQGQLVFEALKKSGMLNDIAIDDITLTSLPCGPAPPDPTNVPPPTTAPPIPADCGGPFDFHDNGTFSSPNYPHYYGNKANCLWRLHTDEGNNLQLHFLDFDLEATFDTLEIRDGAEPDSLLLGVFTGSRGPAHDLFSSSNQMSLWLLSDSSNSGRGFRLNFTSGVRLGSKDPCLEDQFQCVSGLCVPSESQCDGQMDCPDGSDESHCVFLDSDRLQFQISSSKFSVCFTNWSQSLTDFSCRYLGYRSGQTSSIDSRPEDSPFVSVSLSNTTIQTTAVERCESLVNVSCSNKPCGVQNLNQSSDRGEADSQSERGKIVGGVDAAKGAWPWIVSLHWSNRHVCGASLIGRDWLLTAAHCVYGKNVHLERWQALMGLTVQSQTSVPEVQSRPIRLIVIHPLYNRRTKQADVALMQLQEPISFSDHVQPVCLPGSDEDPPTGAVCSIIGWGRLESGGSLPDVLQQAVVPVVSLSDVSLSLPDVLQQAVVPVVSLSDVSLSLPDVLQQAVVPVVSLSDVSLSLPDDPGSLPDVLQQAVVPVVSLSDVSLSLPDDPGSLPDVLQQAVVPVVSRPLCQEFLPQYTISDLMVCAGQEEGGVDTCQGDSGGPLMLLQNGHWTQIGVTSFGAGCGDPRSPGVYARNGRAPNPNWSEDYNSHWSEDSISHWSEDYNSHWSEDYSSHWSEDYNSHWSEDYNSHWSEDYNSHWSEDSISHWSEDSISHWSEDYNSHWSEDYNSHWSEDSISHWSEDSISHWSEDYNSHWSEDYNSHWSEDYNSHWSEDYISHWSEDYNSHWSEAVAEPDF</sequence>
<dbReference type="SUPFAM" id="SSF57424">
    <property type="entry name" value="LDL receptor-like module"/>
    <property type="match status" value="2"/>
</dbReference>
<keyword evidence="3" id="KW-0677">Repeat</keyword>
<dbReference type="SMART" id="SM00020">
    <property type="entry name" value="Tryp_SPc"/>
    <property type="match status" value="1"/>
</dbReference>
<keyword evidence="17" id="KW-1185">Reference proteome</keyword>
<keyword evidence="2" id="KW-0812">Transmembrane</keyword>
<dbReference type="CDD" id="cd06263">
    <property type="entry name" value="MAM"/>
    <property type="match status" value="1"/>
</dbReference>
<dbReference type="CDD" id="cd00112">
    <property type="entry name" value="LDLa"/>
    <property type="match status" value="2"/>
</dbReference>
<evidence type="ECO:0000256" key="11">
    <source>
        <dbReference type="RuleBase" id="RU363034"/>
    </source>
</evidence>
<dbReference type="Gene3D" id="2.60.120.200">
    <property type="match status" value="1"/>
</dbReference>
<evidence type="ECO:0000259" key="12">
    <source>
        <dbReference type="PROSITE" id="PS01180"/>
    </source>
</evidence>
<dbReference type="SMART" id="SM00192">
    <property type="entry name" value="LDLa"/>
    <property type="match status" value="2"/>
</dbReference>
<feature type="disulfide bond" evidence="10">
    <location>
        <begin position="646"/>
        <end position="664"/>
    </location>
</feature>
<dbReference type="FunFam" id="2.60.120.200:FF:000128">
    <property type="entry name" value="enteropeptidase isoform X2"/>
    <property type="match status" value="1"/>
</dbReference>
<evidence type="ECO:0000256" key="10">
    <source>
        <dbReference type="PROSITE-ProRule" id="PRU00124"/>
    </source>
</evidence>
<dbReference type="PROSITE" id="PS50060">
    <property type="entry name" value="MAM_2"/>
    <property type="match status" value="1"/>
</dbReference>
<dbReference type="InterPro" id="IPR018114">
    <property type="entry name" value="TRYPSIN_HIS"/>
</dbReference>
<dbReference type="EMBL" id="OZ035833">
    <property type="protein sequence ID" value="CAL1572497.1"/>
    <property type="molecule type" value="Genomic_DNA"/>
</dbReference>
<dbReference type="PROSITE" id="PS00134">
    <property type="entry name" value="TRYPSIN_HIS"/>
    <property type="match status" value="1"/>
</dbReference>
<feature type="disulfide bond" evidence="10">
    <location>
        <begin position="639"/>
        <end position="651"/>
    </location>
</feature>
<evidence type="ECO:0000313" key="17">
    <source>
        <dbReference type="Proteomes" id="UP001497482"/>
    </source>
</evidence>
<dbReference type="InterPro" id="IPR033116">
    <property type="entry name" value="TRYPSIN_SER"/>
</dbReference>
<keyword evidence="4" id="KW-0735">Signal-anchor</keyword>
<dbReference type="SUPFAM" id="SSF50494">
    <property type="entry name" value="Trypsin-like serine proteases"/>
    <property type="match status" value="1"/>
</dbReference>
<dbReference type="SUPFAM" id="SSF49899">
    <property type="entry name" value="Concanavalin A-like lectins/glucanases"/>
    <property type="match status" value="1"/>
</dbReference>
<dbReference type="Gene3D" id="2.60.120.290">
    <property type="entry name" value="Spermadhesin, CUB domain"/>
    <property type="match status" value="2"/>
</dbReference>
<keyword evidence="11" id="KW-0378">Hydrolase</keyword>
<evidence type="ECO:0000256" key="5">
    <source>
        <dbReference type="ARBA" id="ARBA00022989"/>
    </source>
</evidence>
<dbReference type="SUPFAM" id="SSF49854">
    <property type="entry name" value="Spermadhesin, CUB domain"/>
    <property type="match status" value="2"/>
</dbReference>
<feature type="domain" description="CUB" evidence="12">
    <location>
        <begin position="520"/>
        <end position="630"/>
    </location>
</feature>
<dbReference type="InterPro" id="IPR043504">
    <property type="entry name" value="Peptidase_S1_PA_chymotrypsin"/>
</dbReference>
<comment type="similarity">
    <text evidence="8">Belongs to the peptidase S1 family. CLIP subfamily.</text>
</comment>
<dbReference type="Proteomes" id="UP001497482">
    <property type="component" value="Chromosome 11"/>
</dbReference>
<accession>A0AAV2J8V3</accession>
<dbReference type="InterPro" id="IPR001254">
    <property type="entry name" value="Trypsin_dom"/>
</dbReference>
<dbReference type="PROSITE" id="PS50068">
    <property type="entry name" value="LDLRA_2"/>
    <property type="match status" value="2"/>
</dbReference>
<evidence type="ECO:0000256" key="7">
    <source>
        <dbReference type="ARBA" id="ARBA00023157"/>
    </source>
</evidence>
<dbReference type="InterPro" id="IPR013320">
    <property type="entry name" value="ConA-like_dom_sf"/>
</dbReference>
<dbReference type="PANTHER" id="PTHR24252">
    <property type="entry name" value="ACROSIN-RELATED"/>
    <property type="match status" value="1"/>
</dbReference>
<evidence type="ECO:0000256" key="9">
    <source>
        <dbReference type="PROSITE-ProRule" id="PRU00059"/>
    </source>
</evidence>
<dbReference type="PROSITE" id="PS01209">
    <property type="entry name" value="LDLRA_1"/>
    <property type="match status" value="2"/>
</dbReference>
<dbReference type="PROSITE" id="PS50240">
    <property type="entry name" value="TRYPSIN_DOM"/>
    <property type="match status" value="1"/>
</dbReference>
<dbReference type="SUPFAM" id="SSF82671">
    <property type="entry name" value="SEA domain"/>
    <property type="match status" value="1"/>
</dbReference>
<dbReference type="Pfam" id="PF00057">
    <property type="entry name" value="Ldl_recept_a"/>
    <property type="match status" value="1"/>
</dbReference>
<dbReference type="GO" id="GO:0004252">
    <property type="term" value="F:serine-type endopeptidase activity"/>
    <property type="evidence" value="ECO:0007669"/>
    <property type="project" value="InterPro"/>
</dbReference>
<evidence type="ECO:0000256" key="2">
    <source>
        <dbReference type="ARBA" id="ARBA00022692"/>
    </source>
</evidence>
<dbReference type="InterPro" id="IPR000859">
    <property type="entry name" value="CUB_dom"/>
</dbReference>
<dbReference type="InterPro" id="IPR000998">
    <property type="entry name" value="MAM_dom"/>
</dbReference>
<dbReference type="CDD" id="cd00041">
    <property type="entry name" value="CUB"/>
    <property type="match status" value="2"/>
</dbReference>
<protein>
    <submittedName>
        <fullName evidence="16">Uncharacterized protein</fullName>
    </submittedName>
</protein>
<reference evidence="16 17" key="1">
    <citation type="submission" date="2024-04" db="EMBL/GenBank/DDBJ databases">
        <authorList>
            <person name="Waldvogel A.-M."/>
            <person name="Schoenle A."/>
        </authorList>
    </citation>
    <scope>NUCLEOTIDE SEQUENCE [LARGE SCALE GENOMIC DNA]</scope>
</reference>
<evidence type="ECO:0000313" key="16">
    <source>
        <dbReference type="EMBL" id="CAL1572497.1"/>
    </source>
</evidence>
<dbReference type="GO" id="GO:0006508">
    <property type="term" value="P:proteolysis"/>
    <property type="evidence" value="ECO:0007669"/>
    <property type="project" value="UniProtKB-KW"/>
</dbReference>
<feature type="domain" description="SEA" evidence="13">
    <location>
        <begin position="40"/>
        <end position="151"/>
    </location>
</feature>
<dbReference type="SMART" id="SM00042">
    <property type="entry name" value="CUB"/>
    <property type="match status" value="2"/>
</dbReference>
<evidence type="ECO:0000259" key="13">
    <source>
        <dbReference type="PROSITE" id="PS50024"/>
    </source>
</evidence>
<feature type="domain" description="Peptidase S1" evidence="15">
    <location>
        <begin position="782"/>
        <end position="1124"/>
    </location>
</feature>
<dbReference type="SMART" id="SM00137">
    <property type="entry name" value="MAM"/>
    <property type="match status" value="1"/>
</dbReference>
<dbReference type="CDD" id="cd00190">
    <property type="entry name" value="Tryp_SPc"/>
    <property type="match status" value="1"/>
</dbReference>
<dbReference type="InterPro" id="IPR000082">
    <property type="entry name" value="SEA_dom"/>
</dbReference>
<feature type="disulfide bond" evidence="10">
    <location>
        <begin position="658"/>
        <end position="673"/>
    </location>
</feature>
<dbReference type="PROSITE" id="PS50024">
    <property type="entry name" value="SEA"/>
    <property type="match status" value="1"/>
</dbReference>
<dbReference type="InterPro" id="IPR036364">
    <property type="entry name" value="SEA_dom_sf"/>
</dbReference>
<dbReference type="InterPro" id="IPR023415">
    <property type="entry name" value="LDLR_class-A_CS"/>
</dbReference>